<evidence type="ECO:0000256" key="3">
    <source>
        <dbReference type="ARBA" id="ARBA00010031"/>
    </source>
</evidence>
<keyword evidence="5" id="KW-0325">Glycoprotein</keyword>
<dbReference type="SMART" id="SM00747">
    <property type="entry name" value="CFEM"/>
    <property type="match status" value="1"/>
</dbReference>
<dbReference type="AlphaFoldDB" id="A0A6G1IYF6"/>
<protein>
    <recommendedName>
        <fullName evidence="10">CFEM domain-containing protein</fullName>
    </recommendedName>
</protein>
<comment type="similarity">
    <text evidence="3">Belongs to the RBT5 family.</text>
</comment>
<sequence>MKFFPLVLLAVFSLASAQRTYNITSALEDCNWDKYKCLTTATWLPQIPECLRNCTIEANQLDGCAYDDFACHCINYQKYSDVVEPCALPPEFGGRGGGCDAAELSVAQPLVTDMCNFFNATLYAGYAVCPRRIRLSPLTTLGIVFGEETVQVE</sequence>
<evidence type="ECO:0000256" key="7">
    <source>
        <dbReference type="ARBA" id="ARBA00023157"/>
    </source>
</evidence>
<evidence type="ECO:0000313" key="12">
    <source>
        <dbReference type="Proteomes" id="UP000799291"/>
    </source>
</evidence>
<keyword evidence="8" id="KW-0449">Lipoprotein</keyword>
<dbReference type="GO" id="GO:0005576">
    <property type="term" value="C:extracellular region"/>
    <property type="evidence" value="ECO:0007669"/>
    <property type="project" value="UniProtKB-SubCell"/>
</dbReference>
<feature type="signal peptide" evidence="9">
    <location>
        <begin position="1"/>
        <end position="17"/>
    </location>
</feature>
<dbReference type="Proteomes" id="UP000799291">
    <property type="component" value="Unassembled WGS sequence"/>
</dbReference>
<keyword evidence="4" id="KW-0964">Secreted</keyword>
<keyword evidence="7" id="KW-1015">Disulfide bond</keyword>
<evidence type="ECO:0000256" key="8">
    <source>
        <dbReference type="ARBA" id="ARBA00023288"/>
    </source>
</evidence>
<dbReference type="GO" id="GO:0098552">
    <property type="term" value="C:side of membrane"/>
    <property type="evidence" value="ECO:0007669"/>
    <property type="project" value="UniProtKB-KW"/>
</dbReference>
<evidence type="ECO:0000259" key="10">
    <source>
        <dbReference type="SMART" id="SM00747"/>
    </source>
</evidence>
<organism evidence="11 12">
    <name type="scientific">Lentithecium fluviatile CBS 122367</name>
    <dbReference type="NCBI Taxonomy" id="1168545"/>
    <lineage>
        <taxon>Eukaryota</taxon>
        <taxon>Fungi</taxon>
        <taxon>Dikarya</taxon>
        <taxon>Ascomycota</taxon>
        <taxon>Pezizomycotina</taxon>
        <taxon>Dothideomycetes</taxon>
        <taxon>Pleosporomycetidae</taxon>
        <taxon>Pleosporales</taxon>
        <taxon>Massarineae</taxon>
        <taxon>Lentitheciaceae</taxon>
        <taxon>Lentithecium</taxon>
    </lineage>
</organism>
<dbReference type="EMBL" id="MU005584">
    <property type="protein sequence ID" value="KAF2683287.1"/>
    <property type="molecule type" value="Genomic_DNA"/>
</dbReference>
<dbReference type="OrthoDB" id="3932980at2759"/>
<evidence type="ECO:0000256" key="2">
    <source>
        <dbReference type="ARBA" id="ARBA00004613"/>
    </source>
</evidence>
<reference evidence="11" key="1">
    <citation type="journal article" date="2020" name="Stud. Mycol.">
        <title>101 Dothideomycetes genomes: a test case for predicting lifestyles and emergence of pathogens.</title>
        <authorList>
            <person name="Haridas S."/>
            <person name="Albert R."/>
            <person name="Binder M."/>
            <person name="Bloem J."/>
            <person name="Labutti K."/>
            <person name="Salamov A."/>
            <person name="Andreopoulos B."/>
            <person name="Baker S."/>
            <person name="Barry K."/>
            <person name="Bills G."/>
            <person name="Bluhm B."/>
            <person name="Cannon C."/>
            <person name="Castanera R."/>
            <person name="Culley D."/>
            <person name="Daum C."/>
            <person name="Ezra D."/>
            <person name="Gonzalez J."/>
            <person name="Henrissat B."/>
            <person name="Kuo A."/>
            <person name="Liang C."/>
            <person name="Lipzen A."/>
            <person name="Lutzoni F."/>
            <person name="Magnuson J."/>
            <person name="Mondo S."/>
            <person name="Nolan M."/>
            <person name="Ohm R."/>
            <person name="Pangilinan J."/>
            <person name="Park H.-J."/>
            <person name="Ramirez L."/>
            <person name="Alfaro M."/>
            <person name="Sun H."/>
            <person name="Tritt A."/>
            <person name="Yoshinaga Y."/>
            <person name="Zwiers L.-H."/>
            <person name="Turgeon B."/>
            <person name="Goodwin S."/>
            <person name="Spatafora J."/>
            <person name="Crous P."/>
            <person name="Grigoriev I."/>
        </authorList>
    </citation>
    <scope>NUCLEOTIDE SEQUENCE</scope>
    <source>
        <strain evidence="11">CBS 122367</strain>
    </source>
</reference>
<keyword evidence="5" id="KW-0472">Membrane</keyword>
<evidence type="ECO:0000256" key="4">
    <source>
        <dbReference type="ARBA" id="ARBA00022525"/>
    </source>
</evidence>
<keyword evidence="12" id="KW-1185">Reference proteome</keyword>
<evidence type="ECO:0000256" key="1">
    <source>
        <dbReference type="ARBA" id="ARBA00004589"/>
    </source>
</evidence>
<proteinExistence type="inferred from homology"/>
<feature type="domain" description="CFEM" evidence="10">
    <location>
        <begin position="43"/>
        <end position="116"/>
    </location>
</feature>
<keyword evidence="6 9" id="KW-0732">Signal</keyword>
<keyword evidence="5" id="KW-0336">GPI-anchor</keyword>
<name>A0A6G1IYF6_9PLEO</name>
<accession>A0A6G1IYF6</accession>
<gene>
    <name evidence="11" type="ORF">K458DRAFT_340235</name>
</gene>
<dbReference type="InterPro" id="IPR008427">
    <property type="entry name" value="Extracellular_membr_CFEM_dom"/>
</dbReference>
<evidence type="ECO:0000256" key="9">
    <source>
        <dbReference type="SAM" id="SignalP"/>
    </source>
</evidence>
<evidence type="ECO:0000256" key="6">
    <source>
        <dbReference type="ARBA" id="ARBA00022729"/>
    </source>
</evidence>
<comment type="subcellular location">
    <subcellularLocation>
        <location evidence="1">Membrane</location>
        <topology evidence="1">Lipid-anchor</topology>
        <topology evidence="1">GPI-anchor</topology>
    </subcellularLocation>
    <subcellularLocation>
        <location evidence="2">Secreted</location>
    </subcellularLocation>
</comment>
<evidence type="ECO:0000256" key="5">
    <source>
        <dbReference type="ARBA" id="ARBA00022622"/>
    </source>
</evidence>
<feature type="chain" id="PRO_5026092748" description="CFEM domain-containing protein" evidence="9">
    <location>
        <begin position="18"/>
        <end position="153"/>
    </location>
</feature>
<dbReference type="Pfam" id="PF05730">
    <property type="entry name" value="CFEM"/>
    <property type="match status" value="1"/>
</dbReference>
<evidence type="ECO:0000313" key="11">
    <source>
        <dbReference type="EMBL" id="KAF2683287.1"/>
    </source>
</evidence>